<evidence type="ECO:0000256" key="4">
    <source>
        <dbReference type="ARBA" id="ARBA00022729"/>
    </source>
</evidence>
<dbReference type="InterPro" id="IPR006059">
    <property type="entry name" value="SBP"/>
</dbReference>
<dbReference type="InterPro" id="IPR006060">
    <property type="entry name" value="Maltose/Cyclodextrin-bd"/>
</dbReference>
<dbReference type="PANTHER" id="PTHR30061:SF50">
    <property type="entry name" value="MALTOSE_MALTODEXTRIN-BINDING PERIPLASMIC PROTEIN"/>
    <property type="match status" value="1"/>
</dbReference>
<gene>
    <name evidence="7" type="ORF">H9Q77_05970</name>
</gene>
<proteinExistence type="inferred from homology"/>
<dbReference type="EMBL" id="CP060633">
    <property type="protein sequence ID" value="QNM03637.1"/>
    <property type="molecule type" value="Genomic_DNA"/>
</dbReference>
<comment type="subcellular location">
    <subcellularLocation>
        <location evidence="6">Cell membrane</location>
        <topology evidence="6">Lipid-anchor</topology>
    </subcellularLocation>
</comment>
<sequence length="398" mass="43645">MKKGIISMLCIALAVGTLTGCGSKKEDNRLVIWTNMNVEVDTLQKYADTWGEQNGYEVEVIHQSPSVQQFAQAVKSAEGPDAVVGIPNDQLADYVNAGLTAEVPAELYNDADFSEAAVQACYVDGKRYAAPLSVETTALFYNTDMVEKVPATWEELVEQAVENGGVQFDATSIYYDLGFVRACGGYIFNYQNGAYDTSDIGLANDGAVQAYHFLDDLCNRYGLITADVTADIARSNFQNGKCAYYIGGPWDIDGFTSAETPFGITEMPTFHGQAFVTPVGTQVSFVGKDSDKQEPAWSFIKYLIENGAKDLYEAGDRIPARLSDQELEEIRENAYAKAFIVQINQGEPMPTVSEMGQLWSIHVNNIRSMWSGEQTPEEAAKNMVAQLEEAVELMNSGK</sequence>
<protein>
    <recommendedName>
        <fullName evidence="5 6">Maltodextrin-binding protein</fullName>
    </recommendedName>
</protein>
<evidence type="ECO:0000256" key="1">
    <source>
        <dbReference type="ARBA" id="ARBA00008520"/>
    </source>
</evidence>
<evidence type="ECO:0000313" key="8">
    <source>
        <dbReference type="Proteomes" id="UP000515981"/>
    </source>
</evidence>
<dbReference type="PROSITE" id="PS01037">
    <property type="entry name" value="SBP_BACTERIAL_1"/>
    <property type="match status" value="1"/>
</dbReference>
<dbReference type="InterPro" id="IPR006061">
    <property type="entry name" value="SBP_1_CS"/>
</dbReference>
<organism evidence="7 8">
    <name type="scientific">Simiaoa sunii</name>
    <dbReference type="NCBI Taxonomy" id="2763672"/>
    <lineage>
        <taxon>Bacteria</taxon>
        <taxon>Bacillati</taxon>
        <taxon>Bacillota</taxon>
        <taxon>Clostridia</taxon>
        <taxon>Lachnospirales</taxon>
        <taxon>Lachnospiraceae</taxon>
        <taxon>Simiaoa</taxon>
    </lineage>
</organism>
<dbReference type="SUPFAM" id="SSF53850">
    <property type="entry name" value="Periplasmic binding protein-like II"/>
    <property type="match status" value="1"/>
</dbReference>
<keyword evidence="4" id="KW-0732">Signal</keyword>
<evidence type="ECO:0000256" key="3">
    <source>
        <dbReference type="ARBA" id="ARBA00022597"/>
    </source>
</evidence>
<keyword evidence="6" id="KW-0472">Membrane</keyword>
<dbReference type="Proteomes" id="UP000515981">
    <property type="component" value="Chromosome"/>
</dbReference>
<evidence type="ECO:0000256" key="5">
    <source>
        <dbReference type="ARBA" id="ARBA00030303"/>
    </source>
</evidence>
<reference evidence="7 8" key="1">
    <citation type="submission" date="2020-08" db="EMBL/GenBank/DDBJ databases">
        <authorList>
            <person name="Liu C."/>
            <person name="Sun Q."/>
        </authorList>
    </citation>
    <scope>NUCLEOTIDE SEQUENCE [LARGE SCALE GENOMIC DNA]</scope>
    <source>
        <strain evidence="7 8">NSJ-8</strain>
    </source>
</reference>
<keyword evidence="6" id="KW-0449">Lipoprotein</keyword>
<dbReference type="PRINTS" id="PR00181">
    <property type="entry name" value="MALTOSEBP"/>
</dbReference>
<dbReference type="GO" id="GO:1901982">
    <property type="term" value="F:maltose binding"/>
    <property type="evidence" value="ECO:0007669"/>
    <property type="project" value="TreeGrafter"/>
</dbReference>
<dbReference type="Pfam" id="PF13416">
    <property type="entry name" value="SBP_bac_8"/>
    <property type="match status" value="1"/>
</dbReference>
<comment type="similarity">
    <text evidence="1 6">Belongs to the bacterial solute-binding protein 1 family.</text>
</comment>
<name>A0A7G9FYK5_9FIRM</name>
<keyword evidence="2 6" id="KW-0813">Transport</keyword>
<dbReference type="AlphaFoldDB" id="A0A7G9FYK5"/>
<dbReference type="GO" id="GO:0055052">
    <property type="term" value="C:ATP-binding cassette (ABC) transporter complex, substrate-binding subunit-containing"/>
    <property type="evidence" value="ECO:0007669"/>
    <property type="project" value="TreeGrafter"/>
</dbReference>
<dbReference type="PROSITE" id="PS51257">
    <property type="entry name" value="PROKAR_LIPOPROTEIN"/>
    <property type="match status" value="1"/>
</dbReference>
<keyword evidence="3 6" id="KW-0762">Sugar transport</keyword>
<evidence type="ECO:0000313" key="7">
    <source>
        <dbReference type="EMBL" id="QNM03637.1"/>
    </source>
</evidence>
<dbReference type="GO" id="GO:0042956">
    <property type="term" value="P:maltodextrin transmembrane transport"/>
    <property type="evidence" value="ECO:0007669"/>
    <property type="project" value="TreeGrafter"/>
</dbReference>
<evidence type="ECO:0000256" key="2">
    <source>
        <dbReference type="ARBA" id="ARBA00022448"/>
    </source>
</evidence>
<dbReference type="Gene3D" id="3.40.190.10">
    <property type="entry name" value="Periplasmic binding protein-like II"/>
    <property type="match status" value="2"/>
</dbReference>
<accession>A0A7G9FYK5</accession>
<dbReference type="RefSeq" id="WP_118547915.1">
    <property type="nucleotide sequence ID" value="NZ_CP060633.1"/>
</dbReference>
<dbReference type="GO" id="GO:0015768">
    <property type="term" value="P:maltose transport"/>
    <property type="evidence" value="ECO:0007669"/>
    <property type="project" value="TreeGrafter"/>
</dbReference>
<evidence type="ECO:0000256" key="6">
    <source>
        <dbReference type="RuleBase" id="RU365005"/>
    </source>
</evidence>
<dbReference type="KEGG" id="ssun:H9Q77_05970"/>
<dbReference type="GO" id="GO:0015144">
    <property type="term" value="F:carbohydrate transmembrane transporter activity"/>
    <property type="evidence" value="ECO:0007669"/>
    <property type="project" value="InterPro"/>
</dbReference>
<keyword evidence="6" id="KW-1003">Cell membrane</keyword>
<keyword evidence="8" id="KW-1185">Reference proteome</keyword>
<dbReference type="PANTHER" id="PTHR30061">
    <property type="entry name" value="MALTOSE-BINDING PERIPLASMIC PROTEIN"/>
    <property type="match status" value="1"/>
</dbReference>